<evidence type="ECO:0000256" key="1">
    <source>
        <dbReference type="SAM" id="Coils"/>
    </source>
</evidence>
<gene>
    <name evidence="2" type="ORF">BTN85_1741</name>
</gene>
<reference evidence="2" key="1">
    <citation type="submission" date="2016-12" db="EMBL/GenBank/DDBJ databases">
        <title>Discovery of methanogenic haloarchaea.</title>
        <authorList>
            <person name="Sorokin D.Y."/>
            <person name="Makarova K.S."/>
            <person name="Abbas B."/>
            <person name="Ferrer M."/>
            <person name="Golyshin P.N."/>
        </authorList>
    </citation>
    <scope>NUCLEOTIDE SEQUENCE [LARGE SCALE GENOMIC DNA]</scope>
    <source>
        <strain evidence="2">HMET1</strain>
    </source>
</reference>
<keyword evidence="3" id="KW-1185">Reference proteome</keyword>
<evidence type="ECO:0000313" key="3">
    <source>
        <dbReference type="Proteomes" id="UP000185744"/>
    </source>
</evidence>
<dbReference type="InParanoid" id="A0A1Q6DXZ7"/>
<proteinExistence type="predicted"/>
<keyword evidence="1" id="KW-0175">Coiled coil</keyword>
<dbReference type="Proteomes" id="UP000185744">
    <property type="component" value="Unassembled WGS sequence"/>
</dbReference>
<protein>
    <submittedName>
        <fullName evidence="2">Uncharacterized protein</fullName>
    </submittedName>
</protein>
<dbReference type="STRING" id="1903181.BTN85_1741"/>
<comment type="caution">
    <text evidence="2">The sequence shown here is derived from an EMBL/GenBank/DDBJ whole genome shotgun (WGS) entry which is preliminary data.</text>
</comment>
<dbReference type="AlphaFoldDB" id="A0A1Q6DXZ7"/>
<dbReference type="EMBL" id="MSDW01000001">
    <property type="protein sequence ID" value="OKY79233.1"/>
    <property type="molecule type" value="Genomic_DNA"/>
</dbReference>
<sequence>MRNRRIIIIMMSSLDVVTSHIKENEEEKVDLKELSNKVELEKERLEIAINFLKDVGAINITDKSKKKILLSEFGKELIRLPTEN</sequence>
<feature type="coiled-coil region" evidence="1">
    <location>
        <begin position="17"/>
        <end position="55"/>
    </location>
</feature>
<accession>A0A1Q6DXZ7</accession>
<name>A0A1Q6DXZ7_METT1</name>
<evidence type="ECO:0000313" key="2">
    <source>
        <dbReference type="EMBL" id="OKY79233.1"/>
    </source>
</evidence>
<organism evidence="2 3">
    <name type="scientific">Methanohalarchaeum thermophilum</name>
    <dbReference type="NCBI Taxonomy" id="1903181"/>
    <lineage>
        <taxon>Archaea</taxon>
        <taxon>Methanobacteriati</taxon>
        <taxon>Methanobacteriota</taxon>
        <taxon>Methanonatronarchaeia</taxon>
        <taxon>Methanonatronarchaeales</taxon>
        <taxon>Methanonatronarchaeaceae</taxon>
        <taxon>Candidatus Methanohalarchaeum</taxon>
    </lineage>
</organism>